<dbReference type="GO" id="GO:0005737">
    <property type="term" value="C:cytoplasm"/>
    <property type="evidence" value="ECO:0007669"/>
    <property type="project" value="UniProtKB-SubCell"/>
</dbReference>
<feature type="domain" description="EF-hand" evidence="7">
    <location>
        <begin position="51"/>
        <end position="86"/>
    </location>
</feature>
<evidence type="ECO:0000256" key="4">
    <source>
        <dbReference type="ARBA" id="ARBA00022737"/>
    </source>
</evidence>
<dbReference type="InterPro" id="IPR018247">
    <property type="entry name" value="EF_Hand_1_Ca_BS"/>
</dbReference>
<proteinExistence type="predicted"/>
<accession>A0A7S0X1H2</accession>
<dbReference type="Pfam" id="PF13499">
    <property type="entry name" value="EF-hand_7"/>
    <property type="match status" value="2"/>
</dbReference>
<evidence type="ECO:0000256" key="3">
    <source>
        <dbReference type="ARBA" id="ARBA00022723"/>
    </source>
</evidence>
<keyword evidence="2" id="KW-0963">Cytoplasm</keyword>
<dbReference type="AlphaFoldDB" id="A0A7S0X1H2"/>
<dbReference type="InterPro" id="IPR011992">
    <property type="entry name" value="EF-hand-dom_pair"/>
</dbReference>
<evidence type="ECO:0000259" key="7">
    <source>
        <dbReference type="PROSITE" id="PS50222"/>
    </source>
</evidence>
<dbReference type="Gene3D" id="1.10.238.10">
    <property type="entry name" value="EF-hand"/>
    <property type="match status" value="1"/>
</dbReference>
<dbReference type="EMBL" id="HBFB01036060">
    <property type="protein sequence ID" value="CAD8696110.1"/>
    <property type="molecule type" value="Transcribed_RNA"/>
</dbReference>
<comment type="subcellular location">
    <subcellularLocation>
        <location evidence="1">Cytoplasm</location>
    </subcellularLocation>
</comment>
<feature type="compositionally biased region" description="Low complexity" evidence="6">
    <location>
        <begin position="1"/>
        <end position="53"/>
    </location>
</feature>
<feature type="domain" description="EF-hand" evidence="7">
    <location>
        <begin position="153"/>
        <end position="188"/>
    </location>
</feature>
<evidence type="ECO:0000256" key="1">
    <source>
        <dbReference type="ARBA" id="ARBA00004496"/>
    </source>
</evidence>
<evidence type="ECO:0000256" key="5">
    <source>
        <dbReference type="ARBA" id="ARBA00022837"/>
    </source>
</evidence>
<dbReference type="SMART" id="SM00054">
    <property type="entry name" value="EFh"/>
    <property type="match status" value="3"/>
</dbReference>
<evidence type="ECO:0000256" key="2">
    <source>
        <dbReference type="ARBA" id="ARBA00022490"/>
    </source>
</evidence>
<dbReference type="PANTHER" id="PTHR46212:SF3">
    <property type="entry name" value="GH27120P"/>
    <property type="match status" value="1"/>
</dbReference>
<gene>
    <name evidence="8" type="ORF">CLEI1391_LOCUS20297</name>
</gene>
<keyword evidence="4" id="KW-0677">Repeat</keyword>
<dbReference type="SUPFAM" id="SSF47473">
    <property type="entry name" value="EF-hand"/>
    <property type="match status" value="1"/>
</dbReference>
<dbReference type="PROSITE" id="PS50222">
    <property type="entry name" value="EF_HAND_2"/>
    <property type="match status" value="2"/>
</dbReference>
<dbReference type="PANTHER" id="PTHR46212">
    <property type="entry name" value="PEFLIN"/>
    <property type="match status" value="1"/>
</dbReference>
<keyword evidence="3" id="KW-0479">Metal-binding</keyword>
<organism evidence="8">
    <name type="scientific">Chlamydomonas leiostraca</name>
    <dbReference type="NCBI Taxonomy" id="1034604"/>
    <lineage>
        <taxon>Eukaryota</taxon>
        <taxon>Viridiplantae</taxon>
        <taxon>Chlorophyta</taxon>
        <taxon>core chlorophytes</taxon>
        <taxon>Chlorophyceae</taxon>
        <taxon>CS clade</taxon>
        <taxon>Chlamydomonadales</taxon>
        <taxon>Chlamydomonadaceae</taxon>
        <taxon>Chlamydomonas</taxon>
    </lineage>
</organism>
<keyword evidence="5" id="KW-0106">Calcium</keyword>
<evidence type="ECO:0000313" key="8">
    <source>
        <dbReference type="EMBL" id="CAD8696110.1"/>
    </source>
</evidence>
<protein>
    <recommendedName>
        <fullName evidence="7">EF-hand domain-containing protein</fullName>
    </recommendedName>
</protein>
<dbReference type="CDD" id="cd16185">
    <property type="entry name" value="EFh_PEF_ALG-2_like"/>
    <property type="match status" value="1"/>
</dbReference>
<feature type="region of interest" description="Disordered" evidence="6">
    <location>
        <begin position="1"/>
        <end position="64"/>
    </location>
</feature>
<dbReference type="GO" id="GO:0005509">
    <property type="term" value="F:calcium ion binding"/>
    <property type="evidence" value="ECO:0007669"/>
    <property type="project" value="InterPro"/>
</dbReference>
<evidence type="ECO:0000256" key="6">
    <source>
        <dbReference type="SAM" id="MobiDB-lite"/>
    </source>
</evidence>
<dbReference type="GO" id="GO:0048306">
    <property type="term" value="F:calcium-dependent protein binding"/>
    <property type="evidence" value="ECO:0007669"/>
    <property type="project" value="UniProtKB-ARBA"/>
</dbReference>
<reference evidence="8" key="1">
    <citation type="submission" date="2021-01" db="EMBL/GenBank/DDBJ databases">
        <authorList>
            <person name="Corre E."/>
            <person name="Pelletier E."/>
            <person name="Niang G."/>
            <person name="Scheremetjew M."/>
            <person name="Finn R."/>
            <person name="Kale V."/>
            <person name="Holt S."/>
            <person name="Cochrane G."/>
            <person name="Meng A."/>
            <person name="Brown T."/>
            <person name="Cohen L."/>
        </authorList>
    </citation>
    <scope>NUCLEOTIDE SEQUENCE</scope>
    <source>
        <strain evidence="8">SAG 11-49</strain>
    </source>
</reference>
<sequence length="218" mass="24769">MAYQQPYQGQYQQAPAQYAQQPGAYQQQGQPYQQAPTQYAQQPQQQPQQQQGQDPLIGWFNSIDTDKSGELDANELQRALALGNLQFGLTDVDAMVRAFDTTGRRKLNLQEFSRLHAFLTSVQNSFAYFDQDRSRTLASNEVNQALRHAGFNLDPPVVQAMMSRHDPDNNNQMSLDEFIRMCLFLQSCVRTFSAFDAQRTGRITLDFGQFVYAASHIA</sequence>
<dbReference type="PROSITE" id="PS00018">
    <property type="entry name" value="EF_HAND_1"/>
    <property type="match status" value="3"/>
</dbReference>
<dbReference type="InterPro" id="IPR051426">
    <property type="entry name" value="Peflin/Sorcin_CaBP"/>
</dbReference>
<name>A0A7S0X1H2_9CHLO</name>
<dbReference type="InterPro" id="IPR002048">
    <property type="entry name" value="EF_hand_dom"/>
</dbReference>